<evidence type="ECO:0000256" key="1">
    <source>
        <dbReference type="SAM" id="SignalP"/>
    </source>
</evidence>
<feature type="signal peptide" evidence="1">
    <location>
        <begin position="1"/>
        <end position="38"/>
    </location>
</feature>
<keyword evidence="1" id="KW-0732">Signal</keyword>
<protein>
    <submittedName>
        <fullName evidence="2">Uncharacterized protein</fullName>
    </submittedName>
</protein>
<accession>A0A2U1FHS0</accession>
<proteinExistence type="predicted"/>
<dbReference type="EMBL" id="QEKW01000003">
    <property type="protein sequence ID" value="PVZ11701.1"/>
    <property type="molecule type" value="Genomic_DNA"/>
</dbReference>
<dbReference type="Proteomes" id="UP000245639">
    <property type="component" value="Unassembled WGS sequence"/>
</dbReference>
<reference evidence="2 3" key="1">
    <citation type="submission" date="2018-04" db="EMBL/GenBank/DDBJ databases">
        <title>Genomic Encyclopedia of Type Strains, Phase IV (KMG-IV): sequencing the most valuable type-strain genomes for metagenomic binning, comparative biology and taxonomic classification.</title>
        <authorList>
            <person name="Goeker M."/>
        </authorList>
    </citation>
    <scope>NUCLEOTIDE SEQUENCE [LARGE SCALE GENOMIC DNA]</scope>
    <source>
        <strain evidence="2 3">DSM 45771</strain>
    </source>
</reference>
<dbReference type="AlphaFoldDB" id="A0A2U1FHS0"/>
<comment type="caution">
    <text evidence="2">The sequence shown here is derived from an EMBL/GenBank/DDBJ whole genome shotgun (WGS) entry which is preliminary data.</text>
</comment>
<sequence length="279" mass="28096">MPARRPGSPSARIVVRVPCPSASLAVWSAAWLAGSAAADDVLDALAPWSEAHDVVAADAATAAVTDLPTPDRAGTGMAALLVLARRRTAPIGADARLVMPAPGDVRGLPGPAALRVAALEAGECAVLAGAGLAAVPAPVADGVLRWTVHLVDDVPPGPHPSLSEAEHDLRGSVRDAADTLAAMDVARPRAGVREEIADALRRRPHAAWPAGTPGRPLRVLQHADEVEAILVAASGDDPGGAVSASAALARTDALRPLATAVRAARVAAVAETVRALTAA</sequence>
<feature type="chain" id="PRO_5015593656" evidence="1">
    <location>
        <begin position="39"/>
        <end position="279"/>
    </location>
</feature>
<name>A0A2U1FHS0_9PSEU</name>
<organism evidence="2 3">
    <name type="scientific">Actinomycetospora cinnamomea</name>
    <dbReference type="NCBI Taxonomy" id="663609"/>
    <lineage>
        <taxon>Bacteria</taxon>
        <taxon>Bacillati</taxon>
        <taxon>Actinomycetota</taxon>
        <taxon>Actinomycetes</taxon>
        <taxon>Pseudonocardiales</taxon>
        <taxon>Pseudonocardiaceae</taxon>
        <taxon>Actinomycetospora</taxon>
    </lineage>
</organism>
<evidence type="ECO:0000313" key="3">
    <source>
        <dbReference type="Proteomes" id="UP000245639"/>
    </source>
</evidence>
<keyword evidence="3" id="KW-1185">Reference proteome</keyword>
<evidence type="ECO:0000313" key="2">
    <source>
        <dbReference type="EMBL" id="PVZ11701.1"/>
    </source>
</evidence>
<gene>
    <name evidence="2" type="ORF">C8D89_10331</name>
</gene>